<evidence type="ECO:0000313" key="5">
    <source>
        <dbReference type="EMBL" id="KAI1613968.1"/>
    </source>
</evidence>
<dbReference type="InterPro" id="IPR005031">
    <property type="entry name" value="COQ10_START"/>
</dbReference>
<reference evidence="5" key="1">
    <citation type="journal article" date="2022" name="bioRxiv">
        <title>Deciphering the potential niche of two novel black yeast fungi from a biological soil crust based on their genomes, phenotypes, and melanin regulation.</title>
        <authorList>
            <consortium name="DOE Joint Genome Institute"/>
            <person name="Carr E.C."/>
            <person name="Barton Q."/>
            <person name="Grambo S."/>
            <person name="Sullivan M."/>
            <person name="Renfro C.M."/>
            <person name="Kuo A."/>
            <person name="Pangilinan J."/>
            <person name="Lipzen A."/>
            <person name="Keymanesh K."/>
            <person name="Savage E."/>
            <person name="Barry K."/>
            <person name="Grigoriev I.V."/>
            <person name="Riekhof W.R."/>
            <person name="Harris S.S."/>
        </authorList>
    </citation>
    <scope>NUCLEOTIDE SEQUENCE</scope>
    <source>
        <strain evidence="5">JF 03-4F</strain>
    </source>
</reference>
<dbReference type="AlphaFoldDB" id="A0AAN6DYX6"/>
<dbReference type="SUPFAM" id="SSF55961">
    <property type="entry name" value="Bet v1-like"/>
    <property type="match status" value="1"/>
</dbReference>
<dbReference type="EMBL" id="MU404353">
    <property type="protein sequence ID" value="KAI1613968.1"/>
    <property type="molecule type" value="Genomic_DNA"/>
</dbReference>
<dbReference type="GO" id="GO:0005739">
    <property type="term" value="C:mitochondrion"/>
    <property type="evidence" value="ECO:0007669"/>
    <property type="project" value="TreeGrafter"/>
</dbReference>
<evidence type="ECO:0000256" key="1">
    <source>
        <dbReference type="ARBA" id="ARBA00006885"/>
    </source>
</evidence>
<dbReference type="CDD" id="cd07813">
    <property type="entry name" value="COQ10p_like"/>
    <property type="match status" value="1"/>
</dbReference>
<name>A0AAN6DYX6_9EURO</name>
<comment type="caution">
    <text evidence="5">The sequence shown here is derived from an EMBL/GenBank/DDBJ whole genome shotgun (WGS) entry which is preliminary data.</text>
</comment>
<dbReference type="InterPro" id="IPR044996">
    <property type="entry name" value="COQ10-like"/>
</dbReference>
<evidence type="ECO:0000259" key="4">
    <source>
        <dbReference type="Pfam" id="PF03364"/>
    </source>
</evidence>
<comment type="function">
    <text evidence="3">Required for the function of coenzyme Q in the respiratory chain. May serve as a chaperone or may be involved in the transport of Q6 from its site of synthesis to the catalytic sites of the respiratory complexes.</text>
</comment>
<evidence type="ECO:0000313" key="6">
    <source>
        <dbReference type="Proteomes" id="UP001203852"/>
    </source>
</evidence>
<dbReference type="InterPro" id="IPR023393">
    <property type="entry name" value="START-like_dom_sf"/>
</dbReference>
<dbReference type="Proteomes" id="UP001203852">
    <property type="component" value="Unassembled WGS sequence"/>
</dbReference>
<evidence type="ECO:0000256" key="2">
    <source>
        <dbReference type="ARBA" id="ARBA00011814"/>
    </source>
</evidence>
<dbReference type="GO" id="GO:0048039">
    <property type="term" value="F:ubiquinone binding"/>
    <property type="evidence" value="ECO:0007669"/>
    <property type="project" value="InterPro"/>
</dbReference>
<dbReference type="PANTHER" id="PTHR12901:SF10">
    <property type="entry name" value="COENZYME Q-BINDING PROTEIN COQ10, MITOCHONDRIAL"/>
    <property type="match status" value="1"/>
</dbReference>
<accession>A0AAN6DYX6</accession>
<evidence type="ECO:0000256" key="3">
    <source>
        <dbReference type="ARBA" id="ARBA00024947"/>
    </source>
</evidence>
<dbReference type="GO" id="GO:0045333">
    <property type="term" value="P:cellular respiration"/>
    <property type="evidence" value="ECO:0007669"/>
    <property type="project" value="InterPro"/>
</dbReference>
<dbReference type="Gene3D" id="3.30.530.20">
    <property type="match status" value="1"/>
</dbReference>
<protein>
    <submittedName>
        <fullName evidence="5">Dehydrase and lipid transport-domain-containing protein</fullName>
    </submittedName>
</protein>
<organism evidence="5 6">
    <name type="scientific">Exophiala viscosa</name>
    <dbReference type="NCBI Taxonomy" id="2486360"/>
    <lineage>
        <taxon>Eukaryota</taxon>
        <taxon>Fungi</taxon>
        <taxon>Dikarya</taxon>
        <taxon>Ascomycota</taxon>
        <taxon>Pezizomycotina</taxon>
        <taxon>Eurotiomycetes</taxon>
        <taxon>Chaetothyriomycetidae</taxon>
        <taxon>Chaetothyriales</taxon>
        <taxon>Herpotrichiellaceae</taxon>
        <taxon>Exophiala</taxon>
    </lineage>
</organism>
<sequence>MILQHSASLRCSSRSLTAVGESIFRGNPSTTFQTRTIFDSLLSQALGPCPERSLTHTKTLPYPPRVIFKAVSDVSGYPTFLPFTIASNVTSRDSEGYPTRARLKVGYAKFGLEEDWDSVVRCDPEKGIVEARSSEANSGGLFEVLSTKWQISPLDGGKENQASVKLDVTVKFRNPVYDQMFGQVEGKVASTMISAFEKRVEQLNRNK</sequence>
<comment type="similarity">
    <text evidence="1">Belongs to the COQ10 family.</text>
</comment>
<dbReference type="PANTHER" id="PTHR12901">
    <property type="entry name" value="SPERM PROTEIN HOMOLOG"/>
    <property type="match status" value="1"/>
</dbReference>
<comment type="subunit">
    <text evidence="2">Interacts with coenzyme Q.</text>
</comment>
<proteinExistence type="inferred from homology"/>
<gene>
    <name evidence="5" type="ORF">EDD36DRAFT_211781</name>
</gene>
<keyword evidence="6" id="KW-1185">Reference proteome</keyword>
<feature type="domain" description="Coenzyme Q-binding protein COQ10 START" evidence="4">
    <location>
        <begin position="60"/>
        <end position="197"/>
    </location>
</feature>
<dbReference type="Pfam" id="PF03364">
    <property type="entry name" value="Polyketide_cyc"/>
    <property type="match status" value="1"/>
</dbReference>